<comment type="caution">
    <text evidence="2">The sequence shown here is derived from an EMBL/GenBank/DDBJ whole genome shotgun (WGS) entry which is preliminary data.</text>
</comment>
<dbReference type="OrthoDB" id="10620071at2759"/>
<keyword evidence="3" id="KW-1185">Reference proteome</keyword>
<proteinExistence type="predicted"/>
<sequence length="155" mass="16977">MMARWTLKISLLVIPAVSLVSYLSPSTDAPTLWSRLTSRDVLSQSDANNLPVNEIPYPSHWTQQNLENAPALPIIEISKDYILAAINETSAIPGDAFPNTTSISQHQSSVFNDLVSRGNIRDHNDTTSAILHSLVKRAAEPRGAGKPCPDKSWCE</sequence>
<gene>
    <name evidence="2" type="ORF">HETSPECPRED_005928</name>
</gene>
<evidence type="ECO:0000256" key="1">
    <source>
        <dbReference type="SAM" id="SignalP"/>
    </source>
</evidence>
<name>A0A8H3FJM3_9LECA</name>
<evidence type="ECO:0000313" key="3">
    <source>
        <dbReference type="Proteomes" id="UP000664521"/>
    </source>
</evidence>
<dbReference type="Proteomes" id="UP000664521">
    <property type="component" value="Unassembled WGS sequence"/>
</dbReference>
<feature type="chain" id="PRO_5034038394" evidence="1">
    <location>
        <begin position="19"/>
        <end position="155"/>
    </location>
</feature>
<dbReference type="EMBL" id="CAJPDS010000039">
    <property type="protein sequence ID" value="CAF9925774.1"/>
    <property type="molecule type" value="Genomic_DNA"/>
</dbReference>
<organism evidence="2 3">
    <name type="scientific">Heterodermia speciosa</name>
    <dbReference type="NCBI Taxonomy" id="116794"/>
    <lineage>
        <taxon>Eukaryota</taxon>
        <taxon>Fungi</taxon>
        <taxon>Dikarya</taxon>
        <taxon>Ascomycota</taxon>
        <taxon>Pezizomycotina</taxon>
        <taxon>Lecanoromycetes</taxon>
        <taxon>OSLEUM clade</taxon>
        <taxon>Lecanoromycetidae</taxon>
        <taxon>Caliciales</taxon>
        <taxon>Physciaceae</taxon>
        <taxon>Heterodermia</taxon>
    </lineage>
</organism>
<dbReference type="AlphaFoldDB" id="A0A8H3FJM3"/>
<accession>A0A8H3FJM3</accession>
<keyword evidence="1" id="KW-0732">Signal</keyword>
<evidence type="ECO:0000313" key="2">
    <source>
        <dbReference type="EMBL" id="CAF9925774.1"/>
    </source>
</evidence>
<reference evidence="2" key="1">
    <citation type="submission" date="2021-03" db="EMBL/GenBank/DDBJ databases">
        <authorList>
            <person name="Tagirdzhanova G."/>
        </authorList>
    </citation>
    <scope>NUCLEOTIDE SEQUENCE</scope>
</reference>
<protein>
    <submittedName>
        <fullName evidence="2">Uncharacterized protein</fullName>
    </submittedName>
</protein>
<feature type="signal peptide" evidence="1">
    <location>
        <begin position="1"/>
        <end position="18"/>
    </location>
</feature>